<gene>
    <name evidence="8" type="ORF">U9M48_018179</name>
</gene>
<evidence type="ECO:0000256" key="6">
    <source>
        <dbReference type="SAM" id="SignalP"/>
    </source>
</evidence>
<dbReference type="InterPro" id="IPR045053">
    <property type="entry name" value="MAN-like"/>
</dbReference>
<keyword evidence="5" id="KW-0326">Glycosidase</keyword>
<keyword evidence="9" id="KW-1185">Reference proteome</keyword>
<dbReference type="Gene3D" id="3.20.20.80">
    <property type="entry name" value="Glycosidases"/>
    <property type="match status" value="1"/>
</dbReference>
<dbReference type="EMBL" id="CP144748">
    <property type="protein sequence ID" value="WVZ69384.1"/>
    <property type="molecule type" value="Genomic_DNA"/>
</dbReference>
<dbReference type="SUPFAM" id="SSF51445">
    <property type="entry name" value="(Trans)glycosidases"/>
    <property type="match status" value="1"/>
</dbReference>
<dbReference type="GO" id="GO:0016985">
    <property type="term" value="F:mannan endo-1,4-beta-mannosidase activity"/>
    <property type="evidence" value="ECO:0007669"/>
    <property type="project" value="UniProtKB-EC"/>
</dbReference>
<dbReference type="FunFam" id="3.20.20.80:FF:000012">
    <property type="entry name" value="Mannan endo-1,4-beta-mannosidase 6"/>
    <property type="match status" value="1"/>
</dbReference>
<sequence length="427" mass="46303">MRLRGALALLLLLLLCVHGGRYHGAEAAGDGFVRVHGTRFVLNGKPFFANGFNAYWLMSFGADPARRGKVTSALSQAAGAGLSVARTWAFSDGSNGGTSALQYSPGRYNENTFQGLDFVLSEARRHGIKVILSLVNSYDSFGGRKQYVQWAREQGQSIGSDDEFFTNPVVKGFYKNHIKTVLTRVNTITGVAYRDDPTIMAWELMNEPRCQSDLSGRTLQSWITEMAAHVKSIDGKHLLEAGLEGFYGASSPSRGAVNPSGYQVGTDFIANNQAPGIDFATVHSYPDQWLPGRDAQSQLRFLAGWLDAHIADAQAVLRKPLLVAEFGKSRRDPGYSGDQQRDAVFAAVYAKVYDSARAGGPAAGAMFWQLLAEGMDSYGDGYEVVLGQAPSTAGVIATQSRRLQGLARAFVRARKERQGRRTGKGGN</sequence>
<dbReference type="PANTHER" id="PTHR31451">
    <property type="match status" value="1"/>
</dbReference>
<evidence type="ECO:0000256" key="1">
    <source>
        <dbReference type="ARBA" id="ARBA00001678"/>
    </source>
</evidence>
<comment type="similarity">
    <text evidence="2">Belongs to the glycosyl hydrolase 5 (cellulase A) family.</text>
</comment>
<accession>A0AAQ3TCL5</accession>
<evidence type="ECO:0000256" key="4">
    <source>
        <dbReference type="ARBA" id="ARBA00022801"/>
    </source>
</evidence>
<protein>
    <recommendedName>
        <fullName evidence="3">mannan endo-1,4-beta-mannosidase</fullName>
        <ecNumber evidence="3">3.2.1.78</ecNumber>
    </recommendedName>
</protein>
<dbReference type="Pfam" id="PF26410">
    <property type="entry name" value="GH5_mannosidase"/>
    <property type="match status" value="1"/>
</dbReference>
<organism evidence="8 9">
    <name type="scientific">Paspalum notatum var. saurae</name>
    <dbReference type="NCBI Taxonomy" id="547442"/>
    <lineage>
        <taxon>Eukaryota</taxon>
        <taxon>Viridiplantae</taxon>
        <taxon>Streptophyta</taxon>
        <taxon>Embryophyta</taxon>
        <taxon>Tracheophyta</taxon>
        <taxon>Spermatophyta</taxon>
        <taxon>Magnoliopsida</taxon>
        <taxon>Liliopsida</taxon>
        <taxon>Poales</taxon>
        <taxon>Poaceae</taxon>
        <taxon>PACMAD clade</taxon>
        <taxon>Panicoideae</taxon>
        <taxon>Andropogonodae</taxon>
        <taxon>Paspaleae</taxon>
        <taxon>Paspalinae</taxon>
        <taxon>Paspalum</taxon>
    </lineage>
</organism>
<name>A0AAQ3TCL5_PASNO</name>
<dbReference type="EC" id="3.2.1.78" evidence="3"/>
<dbReference type="Proteomes" id="UP001341281">
    <property type="component" value="Chromosome 04"/>
</dbReference>
<evidence type="ECO:0000259" key="7">
    <source>
        <dbReference type="Pfam" id="PF26410"/>
    </source>
</evidence>
<dbReference type="InterPro" id="IPR001547">
    <property type="entry name" value="Glyco_hydro_5"/>
</dbReference>
<keyword evidence="6" id="KW-0732">Signal</keyword>
<feature type="chain" id="PRO_5042986196" description="mannan endo-1,4-beta-mannosidase" evidence="6">
    <location>
        <begin position="20"/>
        <end position="427"/>
    </location>
</feature>
<evidence type="ECO:0000256" key="2">
    <source>
        <dbReference type="ARBA" id="ARBA00005641"/>
    </source>
</evidence>
<proteinExistence type="inferred from homology"/>
<dbReference type="GO" id="GO:0000272">
    <property type="term" value="P:polysaccharide catabolic process"/>
    <property type="evidence" value="ECO:0007669"/>
    <property type="project" value="InterPro"/>
</dbReference>
<dbReference type="AlphaFoldDB" id="A0AAQ3TCL5"/>
<evidence type="ECO:0000313" key="9">
    <source>
        <dbReference type="Proteomes" id="UP001341281"/>
    </source>
</evidence>
<feature type="domain" description="Glycoside hydrolase family 5" evidence="7">
    <location>
        <begin position="32"/>
        <end position="369"/>
    </location>
</feature>
<keyword evidence="4" id="KW-0378">Hydrolase</keyword>
<evidence type="ECO:0000313" key="8">
    <source>
        <dbReference type="EMBL" id="WVZ69384.1"/>
    </source>
</evidence>
<reference evidence="8 9" key="1">
    <citation type="submission" date="2024-02" db="EMBL/GenBank/DDBJ databases">
        <title>High-quality chromosome-scale genome assembly of Pensacola bahiagrass (Paspalum notatum Flugge var. saurae).</title>
        <authorList>
            <person name="Vega J.M."/>
            <person name="Podio M."/>
            <person name="Orjuela J."/>
            <person name="Siena L.A."/>
            <person name="Pessino S.C."/>
            <person name="Combes M.C."/>
            <person name="Mariac C."/>
            <person name="Albertini E."/>
            <person name="Pupilli F."/>
            <person name="Ortiz J.P.A."/>
            <person name="Leblanc O."/>
        </authorList>
    </citation>
    <scope>NUCLEOTIDE SEQUENCE [LARGE SCALE GENOMIC DNA]</scope>
    <source>
        <strain evidence="8">R1</strain>
        <tissue evidence="8">Leaf</tissue>
    </source>
</reference>
<comment type="catalytic activity">
    <reaction evidence="1">
        <text>Random hydrolysis of (1-&gt;4)-beta-D-mannosidic linkages in mannans, galactomannans and glucomannans.</text>
        <dbReference type="EC" id="3.2.1.78"/>
    </reaction>
</comment>
<dbReference type="InterPro" id="IPR017853">
    <property type="entry name" value="GH"/>
</dbReference>
<evidence type="ECO:0000256" key="5">
    <source>
        <dbReference type="ARBA" id="ARBA00023295"/>
    </source>
</evidence>
<dbReference type="PANTHER" id="PTHR31451:SF60">
    <property type="entry name" value="MANNAN ENDO-1,4-BETA-MANNOSIDASE 1"/>
    <property type="match status" value="1"/>
</dbReference>
<feature type="signal peptide" evidence="6">
    <location>
        <begin position="1"/>
        <end position="19"/>
    </location>
</feature>
<evidence type="ECO:0000256" key="3">
    <source>
        <dbReference type="ARBA" id="ARBA00012706"/>
    </source>
</evidence>